<dbReference type="Pfam" id="PF04612">
    <property type="entry name" value="T2SSM"/>
    <property type="match status" value="1"/>
</dbReference>
<feature type="region of interest" description="Disordered" evidence="2">
    <location>
        <begin position="138"/>
        <end position="159"/>
    </location>
</feature>
<protein>
    <submittedName>
        <fullName evidence="4">Type II secretion system protein M</fullName>
    </submittedName>
</protein>
<dbReference type="InterPro" id="IPR007690">
    <property type="entry name" value="T2SS_GspM"/>
</dbReference>
<evidence type="ECO:0000256" key="2">
    <source>
        <dbReference type="SAM" id="MobiDB-lite"/>
    </source>
</evidence>
<dbReference type="GO" id="GO:0015628">
    <property type="term" value="P:protein secretion by the type II secretion system"/>
    <property type="evidence" value="ECO:0007669"/>
    <property type="project" value="InterPro"/>
</dbReference>
<keyword evidence="3" id="KW-1133">Transmembrane helix</keyword>
<dbReference type="Proteomes" id="UP000683428">
    <property type="component" value="Chromosome"/>
</dbReference>
<dbReference type="EMBL" id="CP064782">
    <property type="protein sequence ID" value="QWT49910.1"/>
    <property type="molecule type" value="Genomic_DNA"/>
</dbReference>
<reference evidence="4" key="1">
    <citation type="submission" date="2020-11" db="EMBL/GenBank/DDBJ databases">
        <title>Azospira inquinata sp. nov.</title>
        <authorList>
            <person name="Moe W.M."/>
            <person name="Mikes M.C."/>
        </authorList>
    </citation>
    <scope>NUCLEOTIDE SEQUENCE</scope>
    <source>
        <strain evidence="4">Azo-3</strain>
    </source>
</reference>
<gene>
    <name evidence="4" type="ORF">Azoinq_04715</name>
</gene>
<sequence>MTLDWKALVEKFEARSRRERALLAGVVLVCLFSLMDGLALTPLSRKVNAQTSGADQSQADLQTTQQQIKNLSLEAASLTQTHKQEMARLQKELDDADAKLHEYDATLVRPEAMDALLEHLLSHRKGIRLQSLQTLAPEPVLQRPKKADDGKAPNGGSPAPALVAKGEDSGNIYRHGVELKLVGSYADLLGYLSELEQAPERLLWDQASFKVDAYPKTVLTLRVYTLSLDKVWLKL</sequence>
<evidence type="ECO:0000256" key="3">
    <source>
        <dbReference type="SAM" id="Phobius"/>
    </source>
</evidence>
<keyword evidence="1" id="KW-0175">Coiled coil</keyword>
<evidence type="ECO:0000313" key="5">
    <source>
        <dbReference type="Proteomes" id="UP000683428"/>
    </source>
</evidence>
<evidence type="ECO:0000256" key="1">
    <source>
        <dbReference type="SAM" id="Coils"/>
    </source>
</evidence>
<keyword evidence="5" id="KW-1185">Reference proteome</keyword>
<keyword evidence="3" id="KW-0812">Transmembrane</keyword>
<feature type="transmembrane region" description="Helical" evidence="3">
    <location>
        <begin position="21"/>
        <end position="40"/>
    </location>
</feature>
<dbReference type="KEGG" id="aiq:Azoinq_04715"/>
<dbReference type="GO" id="GO:0015627">
    <property type="term" value="C:type II protein secretion system complex"/>
    <property type="evidence" value="ECO:0007669"/>
    <property type="project" value="InterPro"/>
</dbReference>
<name>A0A975SQ59_9RHOO</name>
<dbReference type="AlphaFoldDB" id="A0A975SQ59"/>
<accession>A0A975SQ59</accession>
<proteinExistence type="predicted"/>
<feature type="coiled-coil region" evidence="1">
    <location>
        <begin position="54"/>
        <end position="106"/>
    </location>
</feature>
<organism evidence="4 5">
    <name type="scientific">Azospira inquinata</name>
    <dbReference type="NCBI Taxonomy" id="2785627"/>
    <lineage>
        <taxon>Bacteria</taxon>
        <taxon>Pseudomonadati</taxon>
        <taxon>Pseudomonadota</taxon>
        <taxon>Betaproteobacteria</taxon>
        <taxon>Rhodocyclales</taxon>
        <taxon>Rhodocyclaceae</taxon>
        <taxon>Azospira</taxon>
    </lineage>
</organism>
<dbReference type="RefSeq" id="WP_216131745.1">
    <property type="nucleotide sequence ID" value="NZ_CP064782.1"/>
</dbReference>
<evidence type="ECO:0000313" key="4">
    <source>
        <dbReference type="EMBL" id="QWT49910.1"/>
    </source>
</evidence>
<keyword evidence="3" id="KW-0472">Membrane</keyword>